<dbReference type="PROSITE" id="PS50262">
    <property type="entry name" value="G_PROTEIN_RECEP_F1_2"/>
    <property type="match status" value="1"/>
</dbReference>
<feature type="transmembrane region" description="Helical" evidence="5">
    <location>
        <begin position="291"/>
        <end position="312"/>
    </location>
</feature>
<evidence type="ECO:0000313" key="7">
    <source>
        <dbReference type="Proteomes" id="UP000046392"/>
    </source>
</evidence>
<organism evidence="7 8">
    <name type="scientific">Strongyloides papillosus</name>
    <name type="common">Intestinal threadworm</name>
    <dbReference type="NCBI Taxonomy" id="174720"/>
    <lineage>
        <taxon>Eukaryota</taxon>
        <taxon>Metazoa</taxon>
        <taxon>Ecdysozoa</taxon>
        <taxon>Nematoda</taxon>
        <taxon>Chromadorea</taxon>
        <taxon>Rhabditida</taxon>
        <taxon>Tylenchina</taxon>
        <taxon>Panagrolaimomorpha</taxon>
        <taxon>Strongyloidoidea</taxon>
        <taxon>Strongyloididae</taxon>
        <taxon>Strongyloides</taxon>
    </lineage>
</organism>
<dbReference type="PANTHER" id="PTHR46641">
    <property type="entry name" value="FMRFAMIDE RECEPTOR-RELATED"/>
    <property type="match status" value="1"/>
</dbReference>
<feature type="transmembrane region" description="Helical" evidence="5">
    <location>
        <begin position="41"/>
        <end position="59"/>
    </location>
</feature>
<evidence type="ECO:0000259" key="6">
    <source>
        <dbReference type="PROSITE" id="PS50262"/>
    </source>
</evidence>
<protein>
    <submittedName>
        <fullName evidence="8">G_PROTEIN_RECEP_F1_2 domain-containing protein</fullName>
    </submittedName>
</protein>
<keyword evidence="7" id="KW-1185">Reference proteome</keyword>
<keyword evidence="3 5" id="KW-1133">Transmembrane helix</keyword>
<dbReference type="AlphaFoldDB" id="A0A0N5BGD6"/>
<dbReference type="Gene3D" id="1.20.1070.10">
    <property type="entry name" value="Rhodopsin 7-helix transmembrane proteins"/>
    <property type="match status" value="1"/>
</dbReference>
<feature type="transmembrane region" description="Helical" evidence="5">
    <location>
        <begin position="221"/>
        <end position="240"/>
    </location>
</feature>
<dbReference type="Proteomes" id="UP000046392">
    <property type="component" value="Unplaced"/>
</dbReference>
<keyword evidence="2 5" id="KW-0812">Transmembrane</keyword>
<dbReference type="InterPro" id="IPR017452">
    <property type="entry name" value="GPCR_Rhodpsn_7TM"/>
</dbReference>
<feature type="transmembrane region" description="Helical" evidence="5">
    <location>
        <begin position="121"/>
        <end position="145"/>
    </location>
</feature>
<accession>A0A0N5BGD6</accession>
<evidence type="ECO:0000256" key="1">
    <source>
        <dbReference type="ARBA" id="ARBA00004370"/>
    </source>
</evidence>
<reference evidence="8" key="1">
    <citation type="submission" date="2017-02" db="UniProtKB">
        <authorList>
            <consortium name="WormBaseParasite"/>
        </authorList>
    </citation>
    <scope>IDENTIFICATION</scope>
</reference>
<evidence type="ECO:0000256" key="4">
    <source>
        <dbReference type="ARBA" id="ARBA00023136"/>
    </source>
</evidence>
<evidence type="ECO:0000313" key="8">
    <source>
        <dbReference type="WBParaSite" id="SPAL_0000504300.1"/>
    </source>
</evidence>
<name>A0A0N5BGD6_STREA</name>
<dbReference type="SUPFAM" id="SSF81321">
    <property type="entry name" value="Family A G protein-coupled receptor-like"/>
    <property type="match status" value="1"/>
</dbReference>
<dbReference type="InterPro" id="IPR052954">
    <property type="entry name" value="GPCR-Ligand_Int"/>
</dbReference>
<dbReference type="PANTHER" id="PTHR46641:SF2">
    <property type="entry name" value="FMRFAMIDE RECEPTOR"/>
    <property type="match status" value="1"/>
</dbReference>
<feature type="transmembrane region" description="Helical" evidence="5">
    <location>
        <begin position="166"/>
        <end position="186"/>
    </location>
</feature>
<dbReference type="GO" id="GO:0016020">
    <property type="term" value="C:membrane"/>
    <property type="evidence" value="ECO:0007669"/>
    <property type="project" value="UniProtKB-SubCell"/>
</dbReference>
<feature type="domain" description="G-protein coupled receptors family 1 profile" evidence="6">
    <location>
        <begin position="51"/>
        <end position="351"/>
    </location>
</feature>
<sequence>MKGIYDVINSTGCIYINETTTTTQYFFWTINKIANFGRSLALYQLMAIMLINLFQMVYVTKRMQYKRSYRFAIFNAFSDIVMSCVMLISLCLQSCFVLHLYCKKKEVMNECEIKSNLSSGINHTLSFLSNTAVMSSTWAIVIISCDRLRAIKYPLRGKRTGLLGNTRTIIAIIILFIALTNISRYWESNTIIGSKDNLPNNGGGTSNNFDRLRLAFMSIRIFIHILVPSLILVIANALLVRHLQTRNQTFERVKWNIASKSFELESSPNGTKNKFWSLFTPCKNSPKENKITTNIIIMITIHIVTFINKQLPSFNVTIVLNNQFGFNVRREVAYIPIFIFFIGKIVNALLMSNISDFVMDNYHKLFFWRHLYKRGTTDVSKKDSNGNQRKETRVYYSNLKKFSCNESVNIELCPYKSVTGRKNTN</sequence>
<evidence type="ECO:0000256" key="2">
    <source>
        <dbReference type="ARBA" id="ARBA00022692"/>
    </source>
</evidence>
<keyword evidence="4 5" id="KW-0472">Membrane</keyword>
<feature type="transmembrane region" description="Helical" evidence="5">
    <location>
        <begin position="332"/>
        <end position="350"/>
    </location>
</feature>
<comment type="subcellular location">
    <subcellularLocation>
        <location evidence="1">Membrane</location>
    </subcellularLocation>
</comment>
<proteinExistence type="predicted"/>
<dbReference type="WBParaSite" id="SPAL_0000504300.1">
    <property type="protein sequence ID" value="SPAL_0000504300.1"/>
    <property type="gene ID" value="SPAL_0000504300"/>
</dbReference>
<evidence type="ECO:0000256" key="5">
    <source>
        <dbReference type="SAM" id="Phobius"/>
    </source>
</evidence>
<evidence type="ECO:0000256" key="3">
    <source>
        <dbReference type="ARBA" id="ARBA00022989"/>
    </source>
</evidence>
<feature type="transmembrane region" description="Helical" evidence="5">
    <location>
        <begin position="80"/>
        <end position="101"/>
    </location>
</feature>